<dbReference type="Gene3D" id="2.40.160.60">
    <property type="entry name" value="Outer membrane protein transport protein (OMPP1/FadL/TodX)"/>
    <property type="match status" value="1"/>
</dbReference>
<reference evidence="9" key="1">
    <citation type="journal article" date="2013" name="ChemBioChem">
        <title>Biosynthesis of the natural fluorophore legioliulin from legionella.</title>
        <authorList>
            <person name="Ahrendt T."/>
            <person name="Miltenberger M."/>
            <person name="Haneburger I."/>
            <person name="Kirchner F."/>
            <person name="Kronenwerth M."/>
            <person name="Brachmann A.O."/>
            <person name="Hilbi H."/>
            <person name="Bode H.B."/>
        </authorList>
    </citation>
    <scope>NUCLEOTIDE SEQUENCE</scope>
    <source>
        <strain evidence="9">ATCC 35299</strain>
    </source>
</reference>
<gene>
    <name evidence="10" type="ORF">lpari_02431</name>
</gene>
<keyword evidence="3" id="KW-1134">Transmembrane beta strand</keyword>
<feature type="chain" id="PRO_5008824120" evidence="8">
    <location>
        <begin position="28"/>
        <end position="433"/>
    </location>
</feature>
<dbReference type="PANTHER" id="PTHR35093">
    <property type="entry name" value="OUTER MEMBRANE PROTEIN NMB0088-RELATED"/>
    <property type="match status" value="1"/>
</dbReference>
<organism evidence="9">
    <name type="scientific">Legionella parisiensis</name>
    <dbReference type="NCBI Taxonomy" id="45071"/>
    <lineage>
        <taxon>Bacteria</taxon>
        <taxon>Pseudomonadati</taxon>
        <taxon>Pseudomonadota</taxon>
        <taxon>Gammaproteobacteria</taxon>
        <taxon>Legionellales</taxon>
        <taxon>Legionellaceae</taxon>
        <taxon>Legionella</taxon>
    </lineage>
</organism>
<keyword evidence="11" id="KW-1185">Reference proteome</keyword>
<evidence type="ECO:0000256" key="8">
    <source>
        <dbReference type="SAM" id="SignalP"/>
    </source>
</evidence>
<dbReference type="Pfam" id="PF03349">
    <property type="entry name" value="Toluene_X"/>
    <property type="match status" value="1"/>
</dbReference>
<reference evidence="9" key="2">
    <citation type="submission" date="2014-07" db="EMBL/GenBank/DDBJ databases">
        <authorList>
            <person name="Ahrendt T."/>
            <person name="Bode H.B."/>
        </authorList>
    </citation>
    <scope>NUCLEOTIDE SEQUENCE</scope>
    <source>
        <strain evidence="9">ATCC 35299</strain>
    </source>
</reference>
<keyword evidence="7" id="KW-0998">Cell outer membrane</keyword>
<protein>
    <submittedName>
        <fullName evidence="10">47 kDa outer membrane protein</fullName>
    </submittedName>
    <submittedName>
        <fullName evidence="9">LglJ</fullName>
    </submittedName>
</protein>
<keyword evidence="5 8" id="KW-0732">Signal</keyword>
<feature type="signal peptide" evidence="8">
    <location>
        <begin position="1"/>
        <end position="27"/>
    </location>
</feature>
<keyword evidence="4" id="KW-0812">Transmembrane</keyword>
<evidence type="ECO:0000256" key="3">
    <source>
        <dbReference type="ARBA" id="ARBA00022452"/>
    </source>
</evidence>
<dbReference type="EMBL" id="LSOG01000065">
    <property type="protein sequence ID" value="OEH46563.1"/>
    <property type="molecule type" value="Genomic_DNA"/>
</dbReference>
<dbReference type="GO" id="GO:0009279">
    <property type="term" value="C:cell outer membrane"/>
    <property type="evidence" value="ECO:0007669"/>
    <property type="project" value="UniProtKB-SubCell"/>
</dbReference>
<proteinExistence type="inferred from homology"/>
<dbReference type="STRING" id="45071.Lpar_0369"/>
<evidence type="ECO:0000256" key="5">
    <source>
        <dbReference type="ARBA" id="ARBA00022729"/>
    </source>
</evidence>
<dbReference type="AlphaFoldDB" id="A0A097NYX8"/>
<dbReference type="InterPro" id="IPR005017">
    <property type="entry name" value="OMPP1/FadL/TodX"/>
</dbReference>
<comment type="subcellular location">
    <subcellularLocation>
        <location evidence="1">Cell outer membrane</location>
        <topology evidence="1">Multi-pass membrane protein</topology>
    </subcellularLocation>
</comment>
<dbReference type="Proteomes" id="UP000095229">
    <property type="component" value="Unassembled WGS sequence"/>
</dbReference>
<evidence type="ECO:0000313" key="11">
    <source>
        <dbReference type="Proteomes" id="UP000095229"/>
    </source>
</evidence>
<accession>A0A097NYX8</accession>
<evidence type="ECO:0000256" key="6">
    <source>
        <dbReference type="ARBA" id="ARBA00023136"/>
    </source>
</evidence>
<name>A0A097NYX8_9GAMM</name>
<evidence type="ECO:0000256" key="4">
    <source>
        <dbReference type="ARBA" id="ARBA00022692"/>
    </source>
</evidence>
<keyword evidence="6" id="KW-0472">Membrane</keyword>
<reference evidence="10 11" key="3">
    <citation type="submission" date="2016-02" db="EMBL/GenBank/DDBJ databases">
        <title>Secondary metabolites in Legionella.</title>
        <authorList>
            <person name="Tobias N.J."/>
            <person name="Bode H.B."/>
        </authorList>
    </citation>
    <scope>NUCLEOTIDE SEQUENCE [LARGE SCALE GENOMIC DNA]</scope>
    <source>
        <strain evidence="10 11">DSM 19216</strain>
    </source>
</reference>
<evidence type="ECO:0000256" key="2">
    <source>
        <dbReference type="ARBA" id="ARBA00008163"/>
    </source>
</evidence>
<dbReference type="EMBL" id="KM222819">
    <property type="protein sequence ID" value="AIU36109.1"/>
    <property type="molecule type" value="Genomic_DNA"/>
</dbReference>
<comment type="similarity">
    <text evidence="2">Belongs to the OmpP1/FadL family.</text>
</comment>
<evidence type="ECO:0000256" key="1">
    <source>
        <dbReference type="ARBA" id="ARBA00004571"/>
    </source>
</evidence>
<evidence type="ECO:0000256" key="7">
    <source>
        <dbReference type="ARBA" id="ARBA00023237"/>
    </source>
</evidence>
<dbReference type="GO" id="GO:0015483">
    <property type="term" value="F:long-chain fatty acid transporting porin activity"/>
    <property type="evidence" value="ECO:0007669"/>
    <property type="project" value="TreeGrafter"/>
</dbReference>
<dbReference type="PANTHER" id="PTHR35093:SF8">
    <property type="entry name" value="OUTER MEMBRANE PROTEIN NMB0088-RELATED"/>
    <property type="match status" value="1"/>
</dbReference>
<sequence length="433" mass="46588">MKEQNVRQASHLYLALFSFCTASPVSASDFNLPFVNSAGLGVAYADWAAAASDASTAYTNPAALVKLSHQQIVGNALGIIGTARFTGSAVTPNFPFPFTVAQAGEAHSQIKAFLPSFYYSAPLTQRVAFGFNVTTPFGLGTNYGSTRSSIARYASTRSQVVGIDIGPSLGVKITDRFSVGAGFDALHLSFTLNNMYGPPVSFPSDSRLENRLSGWGYGGHGGILFDFSPETRIGVSYYSKISLTTRGHSTVHTPAIGPMVTIFTTNQQETKAALPARANLTLQHDFTNRWTGVGTVFYTNWRTFNQITMENTQTPTGETRSVTIPFNYRNCFDYAVGASFKATEKILFRGGIQFMSTPSNDRDRGIADPVGSATIVAVGAHYQQNANLSYDVGVGHSFFNPMSVNLITPLTSLKGHTNTQTTAIGGQINWSFA</sequence>
<dbReference type="PATRIC" id="fig|45071.6.peg.395"/>
<dbReference type="SUPFAM" id="SSF56935">
    <property type="entry name" value="Porins"/>
    <property type="match status" value="1"/>
</dbReference>
<evidence type="ECO:0000313" key="10">
    <source>
        <dbReference type="EMBL" id="OEH46563.1"/>
    </source>
</evidence>
<evidence type="ECO:0000313" key="9">
    <source>
        <dbReference type="EMBL" id="AIU36109.1"/>
    </source>
</evidence>